<evidence type="ECO:0000256" key="1">
    <source>
        <dbReference type="SAM" id="Phobius"/>
    </source>
</evidence>
<keyword evidence="1" id="KW-0472">Membrane</keyword>
<dbReference type="eggNOG" id="ENOG5033FDM">
    <property type="taxonomic scope" value="Bacteria"/>
</dbReference>
<feature type="transmembrane region" description="Helical" evidence="1">
    <location>
        <begin position="35"/>
        <end position="55"/>
    </location>
</feature>
<accession>A0A024QIU5</accession>
<protein>
    <submittedName>
        <fullName evidence="2">Uncharacterized protein</fullName>
    </submittedName>
</protein>
<proteinExistence type="predicted"/>
<dbReference type="RefSeq" id="WP_038247515.1">
    <property type="nucleotide sequence ID" value="NZ_BNER01000014.1"/>
</dbReference>
<keyword evidence="1" id="KW-0812">Transmembrane</keyword>
<gene>
    <name evidence="2" type="ORF">BN990_04495</name>
</gene>
<dbReference type="STRING" id="1462526.BN990_04495"/>
<comment type="caution">
    <text evidence="2">The sequence shown here is derived from an EMBL/GenBank/DDBJ whole genome shotgun (WGS) entry which is preliminary data.</text>
</comment>
<dbReference type="Proteomes" id="UP000028875">
    <property type="component" value="Unassembled WGS sequence"/>
</dbReference>
<dbReference type="AlphaFoldDB" id="A0A024QIU5"/>
<reference evidence="3" key="2">
    <citation type="submission" date="2014-05" db="EMBL/GenBank/DDBJ databases">
        <title>Draft genome sequence of Virgibacillus massiliensis Vm-5.</title>
        <authorList>
            <person name="Khelaifia S."/>
            <person name="Croce O."/>
            <person name="Lagier J.C."/>
            <person name="Raoult D."/>
        </authorList>
    </citation>
    <scope>NUCLEOTIDE SEQUENCE [LARGE SCALE GENOMIC DNA]</scope>
    <source>
        <strain evidence="3">Vm-5</strain>
    </source>
</reference>
<name>A0A024QIU5_9BACI</name>
<keyword evidence="1" id="KW-1133">Transmembrane helix</keyword>
<keyword evidence="3" id="KW-1185">Reference proteome</keyword>
<organism evidence="2 3">
    <name type="scientific">Virgibacillus massiliensis</name>
    <dbReference type="NCBI Taxonomy" id="1462526"/>
    <lineage>
        <taxon>Bacteria</taxon>
        <taxon>Bacillati</taxon>
        <taxon>Bacillota</taxon>
        <taxon>Bacilli</taxon>
        <taxon>Bacillales</taxon>
        <taxon>Bacillaceae</taxon>
        <taxon>Virgibacillus</taxon>
    </lineage>
</organism>
<evidence type="ECO:0000313" key="2">
    <source>
        <dbReference type="EMBL" id="CDQ42115.1"/>
    </source>
</evidence>
<evidence type="ECO:0000313" key="3">
    <source>
        <dbReference type="Proteomes" id="UP000028875"/>
    </source>
</evidence>
<reference evidence="2 3" key="1">
    <citation type="submission" date="2014-03" db="EMBL/GenBank/DDBJ databases">
        <authorList>
            <person name="Urmite Genomes U."/>
        </authorList>
    </citation>
    <scope>NUCLEOTIDE SEQUENCE [LARGE SCALE GENOMIC DNA]</scope>
    <source>
        <strain evidence="2 3">Vm-5</strain>
    </source>
</reference>
<sequence length="60" mass="6717">MDEQVVVPVDVREMTRIVTDQGEIHIIHEVTLGDLLTTTLLCAILIFMLISRVIGGRQDV</sequence>
<dbReference type="EMBL" id="CCDP010000005">
    <property type="protein sequence ID" value="CDQ42115.1"/>
    <property type="molecule type" value="Genomic_DNA"/>
</dbReference>